<reference evidence="1 2" key="1">
    <citation type="submission" date="2015-01" db="EMBL/GenBank/DDBJ databases">
        <title>Evolution of Trichinella species and genotypes.</title>
        <authorList>
            <person name="Korhonen P.K."/>
            <person name="Edoardo P."/>
            <person name="Giuseppe L.R."/>
            <person name="Gasser R.B."/>
        </authorList>
    </citation>
    <scope>NUCLEOTIDE SEQUENCE [LARGE SCALE GENOMIC DNA]</scope>
    <source>
        <strain evidence="1">ISS13</strain>
    </source>
</reference>
<dbReference type="EMBL" id="JYDR01004106">
    <property type="protein sequence ID" value="KRY45485.1"/>
    <property type="molecule type" value="Genomic_DNA"/>
</dbReference>
<dbReference type="Proteomes" id="UP000054632">
    <property type="component" value="Unassembled WGS sequence"/>
</dbReference>
<comment type="caution">
    <text evidence="1">The sequence shown here is derived from an EMBL/GenBank/DDBJ whole genome shotgun (WGS) entry which is preliminary data.</text>
</comment>
<accession>A0A0V1C832</accession>
<evidence type="ECO:0000313" key="1">
    <source>
        <dbReference type="EMBL" id="KRY45485.1"/>
    </source>
</evidence>
<evidence type="ECO:0000313" key="2">
    <source>
        <dbReference type="Proteomes" id="UP000054632"/>
    </source>
</evidence>
<name>A0A0V1C832_TRIPS</name>
<proteinExistence type="predicted"/>
<dbReference type="AlphaFoldDB" id="A0A0V1C832"/>
<organism evidence="1 2">
    <name type="scientific">Trichinella pseudospiralis</name>
    <name type="common">Parasitic roundworm</name>
    <dbReference type="NCBI Taxonomy" id="6337"/>
    <lineage>
        <taxon>Eukaryota</taxon>
        <taxon>Metazoa</taxon>
        <taxon>Ecdysozoa</taxon>
        <taxon>Nematoda</taxon>
        <taxon>Enoplea</taxon>
        <taxon>Dorylaimia</taxon>
        <taxon>Trichinellida</taxon>
        <taxon>Trichinellidae</taxon>
        <taxon>Trichinella</taxon>
    </lineage>
</organism>
<sequence length="34" mass="3824">MRVQESELALSTGCGTSLQLQGSILILHDFYWNL</sequence>
<gene>
    <name evidence="1" type="ORF">T4A_4799</name>
</gene>
<protein>
    <submittedName>
        <fullName evidence="1">Uncharacterized protein</fullName>
    </submittedName>
</protein>